<dbReference type="AlphaFoldDB" id="A0A1M7Y0I7"/>
<reference evidence="1 2" key="1">
    <citation type="submission" date="2016-12" db="EMBL/GenBank/DDBJ databases">
        <authorList>
            <person name="Song W.-J."/>
            <person name="Kurnit D.M."/>
        </authorList>
    </citation>
    <scope>NUCLEOTIDE SEQUENCE [LARGE SCALE GENOMIC DNA]</scope>
    <source>
        <strain evidence="1 2">DSM 18488</strain>
    </source>
</reference>
<dbReference type="Proteomes" id="UP000184603">
    <property type="component" value="Unassembled WGS sequence"/>
</dbReference>
<dbReference type="EMBL" id="FRFE01000003">
    <property type="protein sequence ID" value="SHO45065.1"/>
    <property type="molecule type" value="Genomic_DNA"/>
</dbReference>
<proteinExistence type="predicted"/>
<accession>A0A1M7Y0I7</accession>
<protein>
    <submittedName>
        <fullName evidence="1">Uncharacterized protein</fullName>
    </submittedName>
</protein>
<evidence type="ECO:0000313" key="2">
    <source>
        <dbReference type="Proteomes" id="UP000184603"/>
    </source>
</evidence>
<gene>
    <name evidence="1" type="ORF">SAMN02745220_00985</name>
</gene>
<sequence>MTTGMNMLDRGIFVNTFFHFDIKKRCLER</sequence>
<organism evidence="1 2">
    <name type="scientific">Desulfopila aestuarii DSM 18488</name>
    <dbReference type="NCBI Taxonomy" id="1121416"/>
    <lineage>
        <taxon>Bacteria</taxon>
        <taxon>Pseudomonadati</taxon>
        <taxon>Thermodesulfobacteriota</taxon>
        <taxon>Desulfobulbia</taxon>
        <taxon>Desulfobulbales</taxon>
        <taxon>Desulfocapsaceae</taxon>
        <taxon>Desulfopila</taxon>
    </lineage>
</organism>
<dbReference type="STRING" id="1121416.SAMN02745220_00985"/>
<name>A0A1M7Y0I7_9BACT</name>
<evidence type="ECO:0000313" key="1">
    <source>
        <dbReference type="EMBL" id="SHO45065.1"/>
    </source>
</evidence>
<keyword evidence="2" id="KW-1185">Reference proteome</keyword>